<organism evidence="1">
    <name type="scientific">bioreactor metagenome</name>
    <dbReference type="NCBI Taxonomy" id="1076179"/>
    <lineage>
        <taxon>unclassified sequences</taxon>
        <taxon>metagenomes</taxon>
        <taxon>ecological metagenomes</taxon>
    </lineage>
</organism>
<evidence type="ECO:0000313" key="1">
    <source>
        <dbReference type="EMBL" id="MPN35754.1"/>
    </source>
</evidence>
<protein>
    <submittedName>
        <fullName evidence="1">Uncharacterized protein</fullName>
    </submittedName>
</protein>
<dbReference type="AlphaFoldDB" id="A0A645HI10"/>
<reference evidence="1" key="1">
    <citation type="submission" date="2019-08" db="EMBL/GenBank/DDBJ databases">
        <authorList>
            <person name="Kucharzyk K."/>
            <person name="Murdoch R.W."/>
            <person name="Higgins S."/>
            <person name="Loffler F."/>
        </authorList>
    </citation>
    <scope>NUCLEOTIDE SEQUENCE</scope>
</reference>
<proteinExistence type="predicted"/>
<sequence>MRKAPPGFVGRRGGQGITALIRKLDGTTAIADAAAHDAVQLGRDAVFGDRPRDAQVSELG</sequence>
<comment type="caution">
    <text evidence="1">The sequence shown here is derived from an EMBL/GenBank/DDBJ whole genome shotgun (WGS) entry which is preliminary data.</text>
</comment>
<gene>
    <name evidence="1" type="ORF">SDC9_183253</name>
</gene>
<dbReference type="EMBL" id="VSSQ01089553">
    <property type="protein sequence ID" value="MPN35754.1"/>
    <property type="molecule type" value="Genomic_DNA"/>
</dbReference>
<accession>A0A645HI10</accession>
<name>A0A645HI10_9ZZZZ</name>